<dbReference type="Proteomes" id="UP000179279">
    <property type="component" value="Unassembled WGS sequence"/>
</dbReference>
<comment type="pathway">
    <text evidence="1">Protein modification; protein ubiquitination.</text>
</comment>
<keyword evidence="2" id="KW-0677">Repeat</keyword>
<proteinExistence type="predicted"/>
<organism evidence="6 7">
    <name type="scientific">Candidatus Woykebacteria bacterium RIFCSPLOWO2_01_FULL_41_12</name>
    <dbReference type="NCBI Taxonomy" id="1802604"/>
    <lineage>
        <taxon>Bacteria</taxon>
        <taxon>Candidatus Woykeibacteriota</taxon>
    </lineage>
</organism>
<dbReference type="AlphaFoldDB" id="A0A1G1WXQ8"/>
<dbReference type="EMBL" id="MHDA01000017">
    <property type="protein sequence ID" value="OGY32494.1"/>
    <property type="molecule type" value="Genomic_DNA"/>
</dbReference>
<dbReference type="Pfam" id="PF05048">
    <property type="entry name" value="NosD"/>
    <property type="match status" value="1"/>
</dbReference>
<dbReference type="InterPro" id="IPR051550">
    <property type="entry name" value="SCF-Subunits/Alg-Epimerases"/>
</dbReference>
<keyword evidence="4" id="KW-0732">Signal</keyword>
<dbReference type="PANTHER" id="PTHR22990">
    <property type="entry name" value="F-BOX ONLY PROTEIN"/>
    <property type="match status" value="1"/>
</dbReference>
<keyword evidence="3" id="KW-0833">Ubl conjugation pathway</keyword>
<evidence type="ECO:0000259" key="5">
    <source>
        <dbReference type="Pfam" id="PF05048"/>
    </source>
</evidence>
<dbReference type="InterPro" id="IPR012334">
    <property type="entry name" value="Pectin_lyas_fold"/>
</dbReference>
<accession>A0A1G1WXQ8</accession>
<dbReference type="PANTHER" id="PTHR22990:SF15">
    <property type="entry name" value="F-BOX ONLY PROTEIN 10"/>
    <property type="match status" value="1"/>
</dbReference>
<dbReference type="InterPro" id="IPR007742">
    <property type="entry name" value="NosD_dom"/>
</dbReference>
<dbReference type="Gene3D" id="2.160.20.10">
    <property type="entry name" value="Single-stranded right-handed beta-helix, Pectin lyase-like"/>
    <property type="match status" value="1"/>
</dbReference>
<gene>
    <name evidence="6" type="ORF">A3A57_03215</name>
</gene>
<dbReference type="NCBIfam" id="TIGR03804">
    <property type="entry name" value="para_beta_helix"/>
    <property type="match status" value="1"/>
</dbReference>
<feature type="chain" id="PRO_5009581281" description="Periplasmic copper-binding protein NosD beta helix domain-containing protein" evidence="4">
    <location>
        <begin position="21"/>
        <end position="430"/>
    </location>
</feature>
<evidence type="ECO:0000256" key="4">
    <source>
        <dbReference type="SAM" id="SignalP"/>
    </source>
</evidence>
<evidence type="ECO:0000256" key="1">
    <source>
        <dbReference type="ARBA" id="ARBA00004906"/>
    </source>
</evidence>
<dbReference type="InterPro" id="IPR006626">
    <property type="entry name" value="PbH1"/>
</dbReference>
<sequence length="430" mass="47604">MSIKVLLFSAIIFLSSFVFLTDVNLAHAATCAKENIRWAASSNRIYVSGSVVCTLSEIDSLVSQNASLTLEDPTNKVWFLGSNLILEQGATLDLRGGQAGGDVNWLKLKSNSSGYVEVKAYWGSINIESTRISSWTGSSVDTKYSDGRAFIRAVSYLESDGVTPRESRMDIKNSDIGYLGYYAAESYGLAWKVRGVTPGIYDKVEVYGDIIGNRIHHNYFGVYTFGAYGGQWLNNEVDNNIQYGFDPHDDSDFLSIEGNFVHHNGNHGIICSQRCDHLVIRNNSSSNNVGNGIMLHRNANDSLVELNTVNDNGDSGLAIFDSHRNLVRDNISLRNGKYGIRLSVGASYNRVEENDFGWSRLNGIILYKGSDQPTSGDGRPKNNLFVNNEVHHSRDYAIVLKDADYNSFADNNLYANRKGIYVRGVGNTFD</sequence>
<evidence type="ECO:0000313" key="7">
    <source>
        <dbReference type="Proteomes" id="UP000179279"/>
    </source>
</evidence>
<feature type="signal peptide" evidence="4">
    <location>
        <begin position="1"/>
        <end position="20"/>
    </location>
</feature>
<comment type="caution">
    <text evidence="6">The sequence shown here is derived from an EMBL/GenBank/DDBJ whole genome shotgun (WGS) entry which is preliminary data.</text>
</comment>
<reference evidence="6 7" key="1">
    <citation type="journal article" date="2016" name="Nat. Commun.">
        <title>Thousands of microbial genomes shed light on interconnected biogeochemical processes in an aquifer system.</title>
        <authorList>
            <person name="Anantharaman K."/>
            <person name="Brown C.T."/>
            <person name="Hug L.A."/>
            <person name="Sharon I."/>
            <person name="Castelle C.J."/>
            <person name="Probst A.J."/>
            <person name="Thomas B.C."/>
            <person name="Singh A."/>
            <person name="Wilkins M.J."/>
            <person name="Karaoz U."/>
            <person name="Brodie E.L."/>
            <person name="Williams K.H."/>
            <person name="Hubbard S.S."/>
            <person name="Banfield J.F."/>
        </authorList>
    </citation>
    <scope>NUCLEOTIDE SEQUENCE [LARGE SCALE GENOMIC DNA]</scope>
</reference>
<dbReference type="InterPro" id="IPR022441">
    <property type="entry name" value="Para_beta_helix_rpt-2"/>
</dbReference>
<dbReference type="InterPro" id="IPR011050">
    <property type="entry name" value="Pectin_lyase_fold/virulence"/>
</dbReference>
<dbReference type="SMART" id="SM00710">
    <property type="entry name" value="PbH1"/>
    <property type="match status" value="8"/>
</dbReference>
<dbReference type="SUPFAM" id="SSF51126">
    <property type="entry name" value="Pectin lyase-like"/>
    <property type="match status" value="2"/>
</dbReference>
<evidence type="ECO:0000313" key="6">
    <source>
        <dbReference type="EMBL" id="OGY32494.1"/>
    </source>
</evidence>
<protein>
    <recommendedName>
        <fullName evidence="5">Periplasmic copper-binding protein NosD beta helix domain-containing protein</fullName>
    </recommendedName>
</protein>
<evidence type="ECO:0000256" key="3">
    <source>
        <dbReference type="ARBA" id="ARBA00022786"/>
    </source>
</evidence>
<evidence type="ECO:0000256" key="2">
    <source>
        <dbReference type="ARBA" id="ARBA00022737"/>
    </source>
</evidence>
<name>A0A1G1WXQ8_9BACT</name>
<feature type="domain" description="Periplasmic copper-binding protein NosD beta helix" evidence="5">
    <location>
        <begin position="199"/>
        <end position="356"/>
    </location>
</feature>